<reference evidence="1" key="1">
    <citation type="submission" date="2022-07" db="EMBL/GenBank/DDBJ databases">
        <title>Phylogenomic reconstructions and comparative analyses of Kickxellomycotina fungi.</title>
        <authorList>
            <person name="Reynolds N.K."/>
            <person name="Stajich J.E."/>
            <person name="Barry K."/>
            <person name="Grigoriev I.V."/>
            <person name="Crous P."/>
            <person name="Smith M.E."/>
        </authorList>
    </citation>
    <scope>NUCLEOTIDE SEQUENCE</scope>
    <source>
        <strain evidence="1">CBS 102833</strain>
    </source>
</reference>
<sequence>MTSANKPIHAVADPGAAVTLVTHSAAKCLGLHITTKSKPHLLPLWEGAQPYQSISQAHIMLQIDGSPVVWTHAIVVDMQLKWDMLVGQDALKQLGIMLMMPAMLRHIDGAV</sequence>
<dbReference type="Proteomes" id="UP001140096">
    <property type="component" value="Unassembled WGS sequence"/>
</dbReference>
<name>A0ACC1LKV4_9FUNG</name>
<evidence type="ECO:0000313" key="2">
    <source>
        <dbReference type="Proteomes" id="UP001140096"/>
    </source>
</evidence>
<dbReference type="EMBL" id="JANBUP010000601">
    <property type="protein sequence ID" value="KAJ2810835.1"/>
    <property type="molecule type" value="Genomic_DNA"/>
</dbReference>
<keyword evidence="2" id="KW-1185">Reference proteome</keyword>
<protein>
    <submittedName>
        <fullName evidence="1">Uncharacterized protein</fullName>
    </submittedName>
</protein>
<gene>
    <name evidence="1" type="ORF">H4S07_002440</name>
</gene>
<accession>A0ACC1LKV4</accession>
<evidence type="ECO:0000313" key="1">
    <source>
        <dbReference type="EMBL" id="KAJ2810835.1"/>
    </source>
</evidence>
<organism evidence="1 2">
    <name type="scientific">Coemansia furcata</name>
    <dbReference type="NCBI Taxonomy" id="417177"/>
    <lineage>
        <taxon>Eukaryota</taxon>
        <taxon>Fungi</taxon>
        <taxon>Fungi incertae sedis</taxon>
        <taxon>Zoopagomycota</taxon>
        <taxon>Kickxellomycotina</taxon>
        <taxon>Kickxellomycetes</taxon>
        <taxon>Kickxellales</taxon>
        <taxon>Kickxellaceae</taxon>
        <taxon>Coemansia</taxon>
    </lineage>
</organism>
<proteinExistence type="predicted"/>
<comment type="caution">
    <text evidence="1">The sequence shown here is derived from an EMBL/GenBank/DDBJ whole genome shotgun (WGS) entry which is preliminary data.</text>
</comment>